<dbReference type="Gene3D" id="3.60.10.10">
    <property type="entry name" value="Endonuclease/exonuclease/phosphatase"/>
    <property type="match status" value="1"/>
</dbReference>
<dbReference type="EMBL" id="LRBV02000009">
    <property type="status" value="NOT_ANNOTATED_CDS"/>
    <property type="molecule type" value="Genomic_DNA"/>
</dbReference>
<dbReference type="Gramene" id="QL09p042247:mrna">
    <property type="protein sequence ID" value="QL09p042247:mrna"/>
    <property type="gene ID" value="QL09p042247"/>
</dbReference>
<proteinExistence type="predicted"/>
<reference evidence="2 3" key="1">
    <citation type="journal article" date="2016" name="G3 (Bethesda)">
        <title>First Draft Assembly and Annotation of the Genome of a California Endemic Oak Quercus lobata Nee (Fagaceae).</title>
        <authorList>
            <person name="Sork V.L."/>
            <person name="Fitz-Gibbon S.T."/>
            <person name="Puiu D."/>
            <person name="Crepeau M."/>
            <person name="Gugger P.F."/>
            <person name="Sherman R."/>
            <person name="Stevens K."/>
            <person name="Langley C.H."/>
            <person name="Pellegrini M."/>
            <person name="Salzberg S.L."/>
        </authorList>
    </citation>
    <scope>NUCLEOTIDE SEQUENCE [LARGE SCALE GENOMIC DNA]</scope>
    <source>
        <strain evidence="2 3">cv. SW786</strain>
    </source>
</reference>
<dbReference type="EnsemblPlants" id="QL09p042247:mrna">
    <property type="protein sequence ID" value="QL09p042247:mrna"/>
    <property type="gene ID" value="QL09p042247"/>
</dbReference>
<protein>
    <recommendedName>
        <fullName evidence="1">DUF4283 domain-containing protein</fullName>
    </recommendedName>
</protein>
<dbReference type="Pfam" id="PF14111">
    <property type="entry name" value="DUF4283"/>
    <property type="match status" value="1"/>
</dbReference>
<sequence length="351" mass="39250">MWKTEKSFDIRDLGSNMVLILFDEEYDLNHILMRGPWSFDKWMLLQRGTVGVDVSAFVLTLILVKLYVKVSRLLSHDERDCKLWVRSKGTLQKEDQQYGVWLKANLERPQQHSVIAPQMPVSREPIIQEASTNVAATTTDQALNIPPQNQPLPSTNTLSLAGQELLTTGMPKPDMETLNSAKQFHVKPPQFTTAKTDMEVAKTSDKVKVVRPSHGPAITAPTMKTQLKGTSTRKGSAQRITTPMETDISRLGSRINSGCYATSSGPMSTISWNYRELRNPCTVHALKRALQKEAPQFIFLMETKLSQEAMKYKQQELEYTQGLAVSSHGQSGGLALLWKPDSKVAVQGFSC</sequence>
<keyword evidence="3" id="KW-1185">Reference proteome</keyword>
<dbReference type="PANTHER" id="PTHR35218:SF9">
    <property type="entry name" value="ENDONUCLEASE_EXONUCLEASE_PHOSPHATASE DOMAIN-CONTAINING PROTEIN"/>
    <property type="match status" value="1"/>
</dbReference>
<dbReference type="AlphaFoldDB" id="A0A7N2MKR5"/>
<dbReference type="InterPro" id="IPR036691">
    <property type="entry name" value="Endo/exonu/phosph_ase_sf"/>
</dbReference>
<dbReference type="PANTHER" id="PTHR35218">
    <property type="entry name" value="RNASE H DOMAIN-CONTAINING PROTEIN"/>
    <property type="match status" value="1"/>
</dbReference>
<evidence type="ECO:0000259" key="1">
    <source>
        <dbReference type="Pfam" id="PF14111"/>
    </source>
</evidence>
<accession>A0A7N2MKR5</accession>
<feature type="domain" description="DUF4283" evidence="1">
    <location>
        <begin position="1"/>
        <end position="45"/>
    </location>
</feature>
<dbReference type="Proteomes" id="UP000594261">
    <property type="component" value="Chromosome 9"/>
</dbReference>
<organism evidence="2 3">
    <name type="scientific">Quercus lobata</name>
    <name type="common">Valley oak</name>
    <dbReference type="NCBI Taxonomy" id="97700"/>
    <lineage>
        <taxon>Eukaryota</taxon>
        <taxon>Viridiplantae</taxon>
        <taxon>Streptophyta</taxon>
        <taxon>Embryophyta</taxon>
        <taxon>Tracheophyta</taxon>
        <taxon>Spermatophyta</taxon>
        <taxon>Magnoliopsida</taxon>
        <taxon>eudicotyledons</taxon>
        <taxon>Gunneridae</taxon>
        <taxon>Pentapetalae</taxon>
        <taxon>rosids</taxon>
        <taxon>fabids</taxon>
        <taxon>Fagales</taxon>
        <taxon>Fagaceae</taxon>
        <taxon>Quercus</taxon>
    </lineage>
</organism>
<dbReference type="InterPro" id="IPR025558">
    <property type="entry name" value="DUF4283"/>
</dbReference>
<name>A0A7N2MKR5_QUELO</name>
<reference evidence="2" key="2">
    <citation type="submission" date="2021-01" db="UniProtKB">
        <authorList>
            <consortium name="EnsemblPlants"/>
        </authorList>
    </citation>
    <scope>IDENTIFICATION</scope>
</reference>
<dbReference type="InParanoid" id="A0A7N2MKR5"/>
<evidence type="ECO:0000313" key="2">
    <source>
        <dbReference type="EnsemblPlants" id="QL09p042247:mrna"/>
    </source>
</evidence>
<dbReference type="SUPFAM" id="SSF56219">
    <property type="entry name" value="DNase I-like"/>
    <property type="match status" value="1"/>
</dbReference>
<evidence type="ECO:0000313" key="3">
    <source>
        <dbReference type="Proteomes" id="UP000594261"/>
    </source>
</evidence>